<dbReference type="AlphaFoldDB" id="A0A376ZTU8"/>
<sequence length="59" mass="6827">MFSITMKVVFWVLLVNAQHLLEKYTYLELIISKIIIYLRKLGLTPSRFVSTVLLITGKA</sequence>
<name>A0A376ZTU8_ECOLX</name>
<dbReference type="Proteomes" id="UP000254405">
    <property type="component" value="Unassembled WGS sequence"/>
</dbReference>
<reference evidence="1 2" key="1">
    <citation type="submission" date="2018-06" db="EMBL/GenBank/DDBJ databases">
        <authorList>
            <consortium name="Pathogen Informatics"/>
            <person name="Doyle S."/>
        </authorList>
    </citation>
    <scope>NUCLEOTIDE SEQUENCE [LARGE SCALE GENOMIC DNA]</scope>
    <source>
        <strain evidence="1 2">NCTC8985</strain>
    </source>
</reference>
<evidence type="ECO:0000313" key="1">
    <source>
        <dbReference type="EMBL" id="STK78293.1"/>
    </source>
</evidence>
<evidence type="ECO:0000313" key="2">
    <source>
        <dbReference type="Proteomes" id="UP000254405"/>
    </source>
</evidence>
<dbReference type="EMBL" id="UGCO01000002">
    <property type="protein sequence ID" value="STK78293.1"/>
    <property type="molecule type" value="Genomic_DNA"/>
</dbReference>
<accession>A0A376ZTU8</accession>
<organism evidence="1 2">
    <name type="scientific">Escherichia coli</name>
    <dbReference type="NCBI Taxonomy" id="562"/>
    <lineage>
        <taxon>Bacteria</taxon>
        <taxon>Pseudomonadati</taxon>
        <taxon>Pseudomonadota</taxon>
        <taxon>Gammaproteobacteria</taxon>
        <taxon>Enterobacterales</taxon>
        <taxon>Enterobacteriaceae</taxon>
        <taxon>Escherichia</taxon>
    </lineage>
</organism>
<protein>
    <submittedName>
        <fullName evidence="1">Uncharacterized protein</fullName>
    </submittedName>
</protein>
<gene>
    <name evidence="1" type="ORF">NCTC8985_06538</name>
</gene>
<proteinExistence type="predicted"/>